<sequence length="261" mass="27778">MPDLHSLLADLTTEGDTVDALVAPLPAARWADPTPAEGWTVAHQIAHLAWTDDQAIVAATDAGAFAELVRQASADPGYVESGAREGAKEDPADLLARWRDGRRRVVDALAAVPSGARLPWFGPPMGAATLATARLMETWAHGEDVADALGVRREPTRRLRHVAHIGVRTRDFAYRNRGLEPPAEEFRVVLEGPGGEEWTWGPPDARQSVTGPALDFCHAVTQRRHPADLALVATGPDAGRWLDVAQAFAGPPGSGRAPASG</sequence>
<dbReference type="Gene3D" id="1.20.120.450">
    <property type="entry name" value="dinb family like domain"/>
    <property type="match status" value="1"/>
</dbReference>
<name>A0ABV4R6Y9_9ACTN</name>
<dbReference type="EMBL" id="JAXCEH010000034">
    <property type="protein sequence ID" value="MFA1558701.1"/>
    <property type="molecule type" value="Genomic_DNA"/>
</dbReference>
<comment type="caution">
    <text evidence="3">The sequence shown here is derived from an EMBL/GenBank/DDBJ whole genome shotgun (WGS) entry which is preliminary data.</text>
</comment>
<keyword evidence="4" id="KW-1185">Reference proteome</keyword>
<dbReference type="Proteomes" id="UP001569904">
    <property type="component" value="Unassembled WGS sequence"/>
</dbReference>
<proteinExistence type="predicted"/>
<feature type="domain" description="tRNA wybutosine-synthesis" evidence="1">
    <location>
        <begin position="182"/>
        <end position="234"/>
    </location>
</feature>
<dbReference type="Pfam" id="PF11716">
    <property type="entry name" value="MDMPI_N"/>
    <property type="match status" value="1"/>
</dbReference>
<dbReference type="Pfam" id="PF08608">
    <property type="entry name" value="Wyosine_form"/>
    <property type="match status" value="1"/>
</dbReference>
<evidence type="ECO:0000313" key="3">
    <source>
        <dbReference type="EMBL" id="MFA1558701.1"/>
    </source>
</evidence>
<evidence type="ECO:0000313" key="4">
    <source>
        <dbReference type="Proteomes" id="UP001569904"/>
    </source>
</evidence>
<dbReference type="InterPro" id="IPR017518">
    <property type="entry name" value="CHP03084"/>
</dbReference>
<evidence type="ECO:0000259" key="2">
    <source>
        <dbReference type="Pfam" id="PF11716"/>
    </source>
</evidence>
<dbReference type="InterPro" id="IPR013917">
    <property type="entry name" value="tRNA_wybutosine-synth"/>
</dbReference>
<dbReference type="SUPFAM" id="SSF109854">
    <property type="entry name" value="DinB/YfiT-like putative metalloenzymes"/>
    <property type="match status" value="1"/>
</dbReference>
<dbReference type="InterPro" id="IPR024344">
    <property type="entry name" value="MDMPI_metal-binding"/>
</dbReference>
<dbReference type="InterPro" id="IPR017517">
    <property type="entry name" value="Maleyloyr_isom"/>
</dbReference>
<evidence type="ECO:0000259" key="1">
    <source>
        <dbReference type="Pfam" id="PF08608"/>
    </source>
</evidence>
<dbReference type="NCBIfam" id="TIGR03084">
    <property type="entry name" value="TIGR03084 family metal-binding protein"/>
    <property type="match status" value="1"/>
</dbReference>
<protein>
    <submittedName>
        <fullName evidence="3">TIGR03084 family metal-binding protein</fullName>
    </submittedName>
</protein>
<reference evidence="3 4" key="1">
    <citation type="submission" date="2023-11" db="EMBL/GenBank/DDBJ databases">
        <title>Actinomadura monticuli sp. nov., isolated from volcanic ash.</title>
        <authorList>
            <person name="Lee S.D."/>
            <person name="Yang H."/>
            <person name="Kim I.S."/>
        </authorList>
    </citation>
    <scope>NUCLEOTIDE SEQUENCE [LARGE SCALE GENOMIC DNA]</scope>
    <source>
        <strain evidence="3 4">DSM 45346</strain>
    </source>
</reference>
<accession>A0ABV4R6Y9</accession>
<organism evidence="3 4">
    <name type="scientific">Actinomadura chokoriensis</name>
    <dbReference type="NCBI Taxonomy" id="454156"/>
    <lineage>
        <taxon>Bacteria</taxon>
        <taxon>Bacillati</taxon>
        <taxon>Actinomycetota</taxon>
        <taxon>Actinomycetes</taxon>
        <taxon>Streptosporangiales</taxon>
        <taxon>Thermomonosporaceae</taxon>
        <taxon>Actinomadura</taxon>
    </lineage>
</organism>
<gene>
    <name evidence="3" type="ORF">SM436_33840</name>
</gene>
<feature type="domain" description="Mycothiol-dependent maleylpyruvate isomerase metal-binding" evidence="2">
    <location>
        <begin position="12"/>
        <end position="146"/>
    </location>
</feature>
<dbReference type="RefSeq" id="WP_371945720.1">
    <property type="nucleotide sequence ID" value="NZ_JAXCEH010000034.1"/>
</dbReference>
<dbReference type="NCBIfam" id="TIGR03083">
    <property type="entry name" value="maleylpyruvate isomerase family mycothiol-dependent enzyme"/>
    <property type="match status" value="1"/>
</dbReference>
<dbReference type="InterPro" id="IPR034660">
    <property type="entry name" value="DinB/YfiT-like"/>
</dbReference>